<proteinExistence type="predicted"/>
<evidence type="ECO:0000256" key="2">
    <source>
        <dbReference type="ARBA" id="ARBA00022729"/>
    </source>
</evidence>
<name>A0A3B0VTC7_9ZZZZ</name>
<evidence type="ECO:0000313" key="4">
    <source>
        <dbReference type="EMBL" id="VAW42322.1"/>
    </source>
</evidence>
<dbReference type="SUPFAM" id="SSF88713">
    <property type="entry name" value="Glycoside hydrolase/deacetylase"/>
    <property type="match status" value="1"/>
</dbReference>
<keyword evidence="2" id="KW-0732">Signal</keyword>
<evidence type="ECO:0000256" key="1">
    <source>
        <dbReference type="ARBA" id="ARBA00004613"/>
    </source>
</evidence>
<dbReference type="PROSITE" id="PS51677">
    <property type="entry name" value="NODB"/>
    <property type="match status" value="1"/>
</dbReference>
<dbReference type="CDD" id="cd10918">
    <property type="entry name" value="CE4_NodB_like_5s_6s"/>
    <property type="match status" value="1"/>
</dbReference>
<dbReference type="InterPro" id="IPR011330">
    <property type="entry name" value="Glyco_hydro/deAcase_b/a-brl"/>
</dbReference>
<reference evidence="4" key="1">
    <citation type="submission" date="2018-06" db="EMBL/GenBank/DDBJ databases">
        <authorList>
            <person name="Zhirakovskaya E."/>
        </authorList>
    </citation>
    <scope>NUCLEOTIDE SEQUENCE</scope>
</reference>
<organism evidence="4">
    <name type="scientific">hydrothermal vent metagenome</name>
    <dbReference type="NCBI Taxonomy" id="652676"/>
    <lineage>
        <taxon>unclassified sequences</taxon>
        <taxon>metagenomes</taxon>
        <taxon>ecological metagenomes</taxon>
    </lineage>
</organism>
<dbReference type="PANTHER" id="PTHR34216:SF3">
    <property type="entry name" value="POLY-BETA-1,6-N-ACETYL-D-GLUCOSAMINE N-DEACETYLASE"/>
    <property type="match status" value="1"/>
</dbReference>
<dbReference type="GO" id="GO:0005975">
    <property type="term" value="P:carbohydrate metabolic process"/>
    <property type="evidence" value="ECO:0007669"/>
    <property type="project" value="InterPro"/>
</dbReference>
<dbReference type="InterPro" id="IPR002509">
    <property type="entry name" value="NODB_dom"/>
</dbReference>
<dbReference type="GO" id="GO:0016810">
    <property type="term" value="F:hydrolase activity, acting on carbon-nitrogen (but not peptide) bonds"/>
    <property type="evidence" value="ECO:0007669"/>
    <property type="project" value="InterPro"/>
</dbReference>
<dbReference type="InterPro" id="IPR051398">
    <property type="entry name" value="Polysacch_Deacetylase"/>
</dbReference>
<dbReference type="PANTHER" id="PTHR34216">
    <property type="match status" value="1"/>
</dbReference>
<gene>
    <name evidence="4" type="ORF">MNBD_GAMMA01-1101</name>
</gene>
<feature type="domain" description="NodB homology" evidence="3">
    <location>
        <begin position="61"/>
        <end position="263"/>
    </location>
</feature>
<accession>A0A3B0VTC7</accession>
<dbReference type="Pfam" id="PF01522">
    <property type="entry name" value="Polysacc_deac_1"/>
    <property type="match status" value="1"/>
</dbReference>
<dbReference type="AlphaFoldDB" id="A0A3B0VTC7"/>
<dbReference type="EMBL" id="UOEW01000358">
    <property type="protein sequence ID" value="VAW42322.1"/>
    <property type="molecule type" value="Genomic_DNA"/>
</dbReference>
<dbReference type="Gene3D" id="3.20.20.370">
    <property type="entry name" value="Glycoside hydrolase/deacetylase"/>
    <property type="match status" value="1"/>
</dbReference>
<evidence type="ECO:0000259" key="3">
    <source>
        <dbReference type="PROSITE" id="PS51677"/>
    </source>
</evidence>
<protein>
    <submittedName>
        <fullName evidence="4">Polysaccharide deacetylase</fullName>
    </submittedName>
</protein>
<dbReference type="GO" id="GO:0005576">
    <property type="term" value="C:extracellular region"/>
    <property type="evidence" value="ECO:0007669"/>
    <property type="project" value="UniProtKB-SubCell"/>
</dbReference>
<sequence>MKISVLAYHSANIAGNDYHNNDHVAFKQDLKFIKNNNIKIISTVKLIAWLTGNTRLDEHSTYVVLTFDDGNEMDFTDWHYSEFGMQKSFYTEMKNSNQYTHATAFVIASPSVRETLENIYCDGHKLLGENWWKIAARSNLISIENHSWDHVHPTIDSVKQQNNKKGDFSLINTSHDAKSQIADATNYIETVLENKDVSMFAYPYGHYNSFLTDEYFPNQQNKIVAAFTCEPKHVTLSTNVWKIPRFVCGHDWKSIKELKDILL</sequence>
<comment type="subcellular location">
    <subcellularLocation>
        <location evidence="1">Secreted</location>
    </subcellularLocation>
</comment>